<proteinExistence type="predicted"/>
<evidence type="ECO:0000313" key="1">
    <source>
        <dbReference type="EMBL" id="MPM89337.1"/>
    </source>
</evidence>
<accession>A0A645DJ96</accession>
<dbReference type="Pfam" id="PF00404">
    <property type="entry name" value="Dockerin_1"/>
    <property type="match status" value="1"/>
</dbReference>
<protein>
    <recommendedName>
        <fullName evidence="2">Dockerin domain-containing protein</fullName>
    </recommendedName>
</protein>
<dbReference type="InterPro" id="IPR036439">
    <property type="entry name" value="Dockerin_dom_sf"/>
</dbReference>
<evidence type="ECO:0008006" key="2">
    <source>
        <dbReference type="Google" id="ProtNLM"/>
    </source>
</evidence>
<name>A0A645DJ96_9ZZZZ</name>
<gene>
    <name evidence="1" type="ORF">SDC9_136446</name>
</gene>
<dbReference type="GO" id="GO:0004553">
    <property type="term" value="F:hydrolase activity, hydrolyzing O-glycosyl compounds"/>
    <property type="evidence" value="ECO:0007669"/>
    <property type="project" value="InterPro"/>
</dbReference>
<sequence length="301" mass="33756">MWVVRSGDVYVDHNNLYRYDKEITEYLSELYNDYPPNYPYYPYGKSVVFKPYNNENFSLFDSEIKSQNFDDIKIDETTRTITFNSYPGVNSLSCYNYGNSTKTSAFQFNIPENENISLTDNLYTFTRPVGSNKIVTTLTLKDTTNYYKTSQYTLIINFTVKGITASNNAPTVIDKNHGFIYGLTEGIKNLDGYVAAEEGNLQYVPTPKGFGTGSTVQLIFNGEVMQTYTIVIFGDLNGDGVVDAFDQTDMISTVNFETQYEENSSSKFAGDLNGDGVLDAFDLSIITAAGNYEFSIDQSGV</sequence>
<reference evidence="1" key="1">
    <citation type="submission" date="2019-08" db="EMBL/GenBank/DDBJ databases">
        <authorList>
            <person name="Kucharzyk K."/>
            <person name="Murdoch R.W."/>
            <person name="Higgins S."/>
            <person name="Loffler F."/>
        </authorList>
    </citation>
    <scope>NUCLEOTIDE SEQUENCE</scope>
</reference>
<dbReference type="PROSITE" id="PS00018">
    <property type="entry name" value="EF_HAND_1"/>
    <property type="match status" value="1"/>
</dbReference>
<comment type="caution">
    <text evidence="1">The sequence shown here is derived from an EMBL/GenBank/DDBJ whole genome shotgun (WGS) entry which is preliminary data.</text>
</comment>
<dbReference type="SUPFAM" id="SSF63446">
    <property type="entry name" value="Type I dockerin domain"/>
    <property type="match status" value="1"/>
</dbReference>
<organism evidence="1">
    <name type="scientific">bioreactor metagenome</name>
    <dbReference type="NCBI Taxonomy" id="1076179"/>
    <lineage>
        <taxon>unclassified sequences</taxon>
        <taxon>metagenomes</taxon>
        <taxon>ecological metagenomes</taxon>
    </lineage>
</organism>
<dbReference type="GO" id="GO:0000272">
    <property type="term" value="P:polysaccharide catabolic process"/>
    <property type="evidence" value="ECO:0007669"/>
    <property type="project" value="InterPro"/>
</dbReference>
<dbReference type="InterPro" id="IPR018247">
    <property type="entry name" value="EF_Hand_1_Ca_BS"/>
</dbReference>
<dbReference type="AlphaFoldDB" id="A0A645DJ96"/>
<dbReference type="CDD" id="cd14256">
    <property type="entry name" value="Dockerin_I"/>
    <property type="match status" value="1"/>
</dbReference>
<dbReference type="InterPro" id="IPR002105">
    <property type="entry name" value="Dockerin_1_rpt"/>
</dbReference>
<dbReference type="EMBL" id="VSSQ01036779">
    <property type="protein sequence ID" value="MPM89337.1"/>
    <property type="molecule type" value="Genomic_DNA"/>
</dbReference>
<dbReference type="Gene3D" id="1.10.1330.10">
    <property type="entry name" value="Dockerin domain"/>
    <property type="match status" value="1"/>
</dbReference>